<dbReference type="PANTHER" id="PTHR24258">
    <property type="entry name" value="SERINE PROTEASE-RELATED"/>
    <property type="match status" value="1"/>
</dbReference>
<dbReference type="eggNOG" id="KOG3078">
    <property type="taxonomic scope" value="Eukaryota"/>
</dbReference>
<dbReference type="GO" id="GO:0005615">
    <property type="term" value="C:extracellular space"/>
    <property type="evidence" value="ECO:0000318"/>
    <property type="project" value="GO_Central"/>
</dbReference>
<organism evidence="9 10">
    <name type="scientific">Tribolium castaneum</name>
    <name type="common">Red flour beetle</name>
    <dbReference type="NCBI Taxonomy" id="7070"/>
    <lineage>
        <taxon>Eukaryota</taxon>
        <taxon>Metazoa</taxon>
        <taxon>Ecdysozoa</taxon>
        <taxon>Arthropoda</taxon>
        <taxon>Hexapoda</taxon>
        <taxon>Insecta</taxon>
        <taxon>Pterygota</taxon>
        <taxon>Neoptera</taxon>
        <taxon>Endopterygota</taxon>
        <taxon>Coleoptera</taxon>
        <taxon>Polyphaga</taxon>
        <taxon>Cucujiformia</taxon>
        <taxon>Tenebrionidae</taxon>
        <taxon>Tenebrionidae incertae sedis</taxon>
        <taxon>Tribolium</taxon>
    </lineage>
</organism>
<dbReference type="InParanoid" id="A0A139WMM8"/>
<dbReference type="Pfam" id="PF00089">
    <property type="entry name" value="Trypsin"/>
    <property type="match status" value="1"/>
</dbReference>
<dbReference type="STRING" id="7070.A0A139WMM8"/>
<dbReference type="GO" id="GO:0019205">
    <property type="term" value="F:nucleobase-containing compound kinase activity"/>
    <property type="evidence" value="ECO:0007669"/>
    <property type="project" value="InterPro"/>
</dbReference>
<evidence type="ECO:0000313" key="10">
    <source>
        <dbReference type="Proteomes" id="UP000007266"/>
    </source>
</evidence>
<dbReference type="Gene3D" id="3.40.50.300">
    <property type="entry name" value="P-loop containing nucleotide triphosphate hydrolases"/>
    <property type="match status" value="1"/>
</dbReference>
<evidence type="ECO:0000313" key="9">
    <source>
        <dbReference type="EMBL" id="KYB29097.1"/>
    </source>
</evidence>
<dbReference type="FunFam" id="2.40.10.10:FF:000068">
    <property type="entry name" value="transmembrane protease serine 2"/>
    <property type="match status" value="1"/>
</dbReference>
<keyword evidence="5" id="KW-1015">Disulfide bond</keyword>
<keyword evidence="10" id="KW-1185">Reference proteome</keyword>
<dbReference type="Pfam" id="PF00406">
    <property type="entry name" value="ADK"/>
    <property type="match status" value="1"/>
</dbReference>
<dbReference type="PROSITE" id="PS50240">
    <property type="entry name" value="TRYPSIN_DOM"/>
    <property type="match status" value="1"/>
</dbReference>
<dbReference type="CDD" id="cd22979">
    <property type="entry name" value="DD_AK8"/>
    <property type="match status" value="1"/>
</dbReference>
<keyword evidence="4" id="KW-0418">Kinase</keyword>
<proteinExistence type="predicted"/>
<name>A0A139WMM8_TRICA</name>
<dbReference type="InterPro" id="IPR000850">
    <property type="entry name" value="Adenylat/UMP-CMP_kin"/>
</dbReference>
<dbReference type="InterPro" id="IPR027417">
    <property type="entry name" value="P-loop_NTPase"/>
</dbReference>
<dbReference type="GO" id="GO:0006139">
    <property type="term" value="P:nucleobase-containing compound metabolic process"/>
    <property type="evidence" value="ECO:0007669"/>
    <property type="project" value="InterPro"/>
</dbReference>
<dbReference type="GO" id="GO:0045087">
    <property type="term" value="P:innate immune response"/>
    <property type="evidence" value="ECO:0000318"/>
    <property type="project" value="GO_Central"/>
</dbReference>
<evidence type="ECO:0000256" key="3">
    <source>
        <dbReference type="ARBA" id="ARBA00022741"/>
    </source>
</evidence>
<dbReference type="Proteomes" id="UP000007266">
    <property type="component" value="Linkage group 2"/>
</dbReference>
<keyword evidence="1" id="KW-0808">Transferase</keyword>
<dbReference type="EMBL" id="KQ971312">
    <property type="protein sequence ID" value="KYB29097.1"/>
    <property type="molecule type" value="Genomic_DNA"/>
</dbReference>
<keyword evidence="3" id="KW-0547">Nucleotide-binding</keyword>
<evidence type="ECO:0000259" key="8">
    <source>
        <dbReference type="PROSITE" id="PS51888"/>
    </source>
</evidence>
<feature type="signal peptide" evidence="6">
    <location>
        <begin position="1"/>
        <end position="22"/>
    </location>
</feature>
<protein>
    <recommendedName>
        <fullName evidence="11">Adenylate kinase 8</fullName>
    </recommendedName>
</protein>
<evidence type="ECO:0000256" key="1">
    <source>
        <dbReference type="ARBA" id="ARBA00022679"/>
    </source>
</evidence>
<dbReference type="InterPro" id="IPR043504">
    <property type="entry name" value="Peptidase_S1_PA_chymotrypsin"/>
</dbReference>
<dbReference type="GO" id="GO:0006508">
    <property type="term" value="P:proteolysis"/>
    <property type="evidence" value="ECO:0007669"/>
    <property type="project" value="InterPro"/>
</dbReference>
<evidence type="ECO:0000256" key="2">
    <source>
        <dbReference type="ARBA" id="ARBA00022729"/>
    </source>
</evidence>
<dbReference type="GO" id="GO:0004252">
    <property type="term" value="F:serine-type endopeptidase activity"/>
    <property type="evidence" value="ECO:0007669"/>
    <property type="project" value="InterPro"/>
</dbReference>
<evidence type="ECO:0000256" key="5">
    <source>
        <dbReference type="ARBA" id="ARBA00023157"/>
    </source>
</evidence>
<feature type="chain" id="PRO_5007300210" description="Adenylate kinase 8" evidence="6">
    <location>
        <begin position="23"/>
        <end position="825"/>
    </location>
</feature>
<keyword evidence="2 6" id="KW-0732">Signal</keyword>
<dbReference type="CDD" id="cd00190">
    <property type="entry name" value="Tryp_SPc"/>
    <property type="match status" value="1"/>
</dbReference>
<dbReference type="PANTHER" id="PTHR24258:SF136">
    <property type="entry name" value="GH06673P-RELATED"/>
    <property type="match status" value="1"/>
</dbReference>
<feature type="domain" description="Peptidase S1" evidence="7">
    <location>
        <begin position="108"/>
        <end position="349"/>
    </location>
</feature>
<sequence>MWWTRSTVTTVVLLTLIKPFHCQVVGISCSVKNSDDLGVCKLLSECKQVRDDILKQQQLPQLCGFRETQAIVCCPQKKRKPRDISKIKCKEYSSYAKNECGHKIVKRIIGGEFAGSKEFPHMALLGFEKKGSANNITQWRCDGIIISDRYILTVAQCLNTRGFDLKYVKVGVTDLNETDHQQEIRVLQTVPHPDYKPLQSLRNDIGLIKLEKPIELNSYARPACLYTERALAVDLAVVTGWGVTEAGSSSNKLKKVELPFVSSELCAVLFKYAKNGFDEDLQICAGTANKDSCQGDTGGPLQIHHEGDDISCMYDIVGISSAGARVCGTAPSIYTRVSHYVQWIEDIVSYLLLSHKAKMVDATKRPLHLPPWHIPYLEKHRILELFHELARELVIQQPEDHVLFLKQVLINAARNRDTARVVIICSPKVNCLEIANAIAEITKQNVITEHSLLTFSGRMEIQSPDLRAKYIGHLVRTDNAYENGWILVDCIKNENDAKALLKLGILPTHVIHLIPSFQPPLTELLYCHVPAEWPQYRRTVLGLRNAFKHVLREVFFQQRGLQEIVAECIEILNIKPAKYAIKPRVLILGPRGSGRKTQAKLLAQGLGLIHVDFEHLICEAWMSDSDLGKRLRNCKNEVCFHSELLAEVVHKRVLEDDCLEHGWVLTGFPFSKRDFEYLDCIYTPPNRVIFLECDLAVCKERLLNRKINVDTGSVTNVKEHPEAEMSKQLKTHPKDNKEFIDAELSYYCENYGDLKKYCGASAVCLNGDQAERWIYETIVAIISRAPPPHNPRRPLLDLSSSSVSLDACCCSPIPSQILDCYNTRL</sequence>
<dbReference type="InterPro" id="IPR001314">
    <property type="entry name" value="Peptidase_S1A"/>
</dbReference>
<evidence type="ECO:0000256" key="4">
    <source>
        <dbReference type="ARBA" id="ARBA00022777"/>
    </source>
</evidence>
<dbReference type="SMART" id="SM00020">
    <property type="entry name" value="Tryp_SPc"/>
    <property type="match status" value="1"/>
</dbReference>
<dbReference type="PROSITE" id="PS51257">
    <property type="entry name" value="PROKAR_LIPOPROTEIN"/>
    <property type="match status" value="1"/>
</dbReference>
<accession>A0A139WMM8</accession>
<dbReference type="GO" id="GO:0005524">
    <property type="term" value="F:ATP binding"/>
    <property type="evidence" value="ECO:0007669"/>
    <property type="project" value="InterPro"/>
</dbReference>
<dbReference type="InterPro" id="IPR001254">
    <property type="entry name" value="Trypsin_dom"/>
</dbReference>
<dbReference type="SMART" id="SM00680">
    <property type="entry name" value="CLIP"/>
    <property type="match status" value="1"/>
</dbReference>
<dbReference type="InterPro" id="IPR022700">
    <property type="entry name" value="CLIP"/>
</dbReference>
<dbReference type="CDD" id="cd01428">
    <property type="entry name" value="ADK"/>
    <property type="match status" value="1"/>
</dbReference>
<reference evidence="9 10" key="1">
    <citation type="journal article" date="2008" name="Nature">
        <title>The genome of the model beetle and pest Tribolium castaneum.</title>
        <authorList>
            <consortium name="Tribolium Genome Sequencing Consortium"/>
            <person name="Richards S."/>
            <person name="Gibbs R.A."/>
            <person name="Weinstock G.M."/>
            <person name="Brown S.J."/>
            <person name="Denell R."/>
            <person name="Beeman R.W."/>
            <person name="Gibbs R."/>
            <person name="Beeman R.W."/>
            <person name="Brown S.J."/>
            <person name="Bucher G."/>
            <person name="Friedrich M."/>
            <person name="Grimmelikhuijzen C.J."/>
            <person name="Klingler M."/>
            <person name="Lorenzen M."/>
            <person name="Richards S."/>
            <person name="Roth S."/>
            <person name="Schroder R."/>
            <person name="Tautz D."/>
            <person name="Zdobnov E.M."/>
            <person name="Muzny D."/>
            <person name="Gibbs R.A."/>
            <person name="Weinstock G.M."/>
            <person name="Attaway T."/>
            <person name="Bell S."/>
            <person name="Buhay C.J."/>
            <person name="Chandrabose M.N."/>
            <person name="Chavez D."/>
            <person name="Clerk-Blankenburg K.P."/>
            <person name="Cree A."/>
            <person name="Dao M."/>
            <person name="Davis C."/>
            <person name="Chacko J."/>
            <person name="Dinh H."/>
            <person name="Dugan-Rocha S."/>
            <person name="Fowler G."/>
            <person name="Garner T.T."/>
            <person name="Garnes J."/>
            <person name="Gnirke A."/>
            <person name="Hawes A."/>
            <person name="Hernandez J."/>
            <person name="Hines S."/>
            <person name="Holder M."/>
            <person name="Hume J."/>
            <person name="Jhangiani S.N."/>
            <person name="Joshi V."/>
            <person name="Khan Z.M."/>
            <person name="Jackson L."/>
            <person name="Kovar C."/>
            <person name="Kowis A."/>
            <person name="Lee S."/>
            <person name="Lewis L.R."/>
            <person name="Margolis J."/>
            <person name="Morgan M."/>
            <person name="Nazareth L.V."/>
            <person name="Nguyen N."/>
            <person name="Okwuonu G."/>
            <person name="Parker D."/>
            <person name="Richards S."/>
            <person name="Ruiz S.J."/>
            <person name="Santibanez J."/>
            <person name="Savard J."/>
            <person name="Scherer S.E."/>
            <person name="Schneider B."/>
            <person name="Sodergren E."/>
            <person name="Tautz D."/>
            <person name="Vattahil S."/>
            <person name="Villasana D."/>
            <person name="White C.S."/>
            <person name="Wright R."/>
            <person name="Park Y."/>
            <person name="Beeman R.W."/>
            <person name="Lord J."/>
            <person name="Oppert B."/>
            <person name="Lorenzen M."/>
            <person name="Brown S."/>
            <person name="Wang L."/>
            <person name="Savard J."/>
            <person name="Tautz D."/>
            <person name="Richards S."/>
            <person name="Weinstock G."/>
            <person name="Gibbs R.A."/>
            <person name="Liu Y."/>
            <person name="Worley K."/>
            <person name="Weinstock G."/>
            <person name="Elsik C.G."/>
            <person name="Reese J.T."/>
            <person name="Elhaik E."/>
            <person name="Landan G."/>
            <person name="Graur D."/>
            <person name="Arensburger P."/>
            <person name="Atkinson P."/>
            <person name="Beeman R.W."/>
            <person name="Beidler J."/>
            <person name="Brown S.J."/>
            <person name="Demuth J.P."/>
            <person name="Drury D.W."/>
            <person name="Du Y.Z."/>
            <person name="Fujiwara H."/>
            <person name="Lorenzen M."/>
            <person name="Maselli V."/>
            <person name="Osanai M."/>
            <person name="Park Y."/>
            <person name="Robertson H.M."/>
            <person name="Tu Z."/>
            <person name="Wang J.J."/>
            <person name="Wang S."/>
            <person name="Richards S."/>
            <person name="Song H."/>
            <person name="Zhang L."/>
            <person name="Sodergren E."/>
            <person name="Werner D."/>
            <person name="Stanke M."/>
            <person name="Morgenstern B."/>
            <person name="Solovyev V."/>
            <person name="Kosarev P."/>
            <person name="Brown G."/>
            <person name="Chen H.C."/>
            <person name="Ermolaeva O."/>
            <person name="Hlavina W."/>
            <person name="Kapustin Y."/>
            <person name="Kiryutin B."/>
            <person name="Kitts P."/>
            <person name="Maglott D."/>
            <person name="Pruitt K."/>
            <person name="Sapojnikov V."/>
            <person name="Souvorov A."/>
            <person name="Mackey A.J."/>
            <person name="Waterhouse R.M."/>
            <person name="Wyder S."/>
            <person name="Zdobnov E.M."/>
            <person name="Zdobnov E.M."/>
            <person name="Wyder S."/>
            <person name="Kriventseva E.V."/>
            <person name="Kadowaki T."/>
            <person name="Bork P."/>
            <person name="Aranda M."/>
            <person name="Bao R."/>
            <person name="Beermann A."/>
            <person name="Berns N."/>
            <person name="Bolognesi R."/>
            <person name="Bonneton F."/>
            <person name="Bopp D."/>
            <person name="Brown S.J."/>
            <person name="Bucher G."/>
            <person name="Butts T."/>
            <person name="Chaumot A."/>
            <person name="Denell R.E."/>
            <person name="Ferrier D.E."/>
            <person name="Friedrich M."/>
            <person name="Gordon C.M."/>
            <person name="Jindra M."/>
            <person name="Klingler M."/>
            <person name="Lan Q."/>
            <person name="Lattorff H.M."/>
            <person name="Laudet V."/>
            <person name="von Levetsow C."/>
            <person name="Liu Z."/>
            <person name="Lutz R."/>
            <person name="Lynch J.A."/>
            <person name="da Fonseca R.N."/>
            <person name="Posnien N."/>
            <person name="Reuter R."/>
            <person name="Roth S."/>
            <person name="Savard J."/>
            <person name="Schinko J.B."/>
            <person name="Schmitt C."/>
            <person name="Schoppmeier M."/>
            <person name="Schroder R."/>
            <person name="Shippy T.D."/>
            <person name="Simonnet F."/>
            <person name="Marques-Souza H."/>
            <person name="Tautz D."/>
            <person name="Tomoyasu Y."/>
            <person name="Trauner J."/>
            <person name="Van der Zee M."/>
            <person name="Vervoort M."/>
            <person name="Wittkopp N."/>
            <person name="Wimmer E.A."/>
            <person name="Yang X."/>
            <person name="Jones A.K."/>
            <person name="Sattelle D.B."/>
            <person name="Ebert P.R."/>
            <person name="Nelson D."/>
            <person name="Scott J.G."/>
            <person name="Beeman R.W."/>
            <person name="Muthukrishnan S."/>
            <person name="Kramer K.J."/>
            <person name="Arakane Y."/>
            <person name="Beeman R.W."/>
            <person name="Zhu Q."/>
            <person name="Hogenkamp D."/>
            <person name="Dixit R."/>
            <person name="Oppert B."/>
            <person name="Jiang H."/>
            <person name="Zou Z."/>
            <person name="Marshall J."/>
            <person name="Elpidina E."/>
            <person name="Vinokurov K."/>
            <person name="Oppert C."/>
            <person name="Zou Z."/>
            <person name="Evans J."/>
            <person name="Lu Z."/>
            <person name="Zhao P."/>
            <person name="Sumathipala N."/>
            <person name="Altincicek B."/>
            <person name="Vilcinskas A."/>
            <person name="Williams M."/>
            <person name="Hultmark D."/>
            <person name="Hetru C."/>
            <person name="Jiang H."/>
            <person name="Grimmelikhuijzen C.J."/>
            <person name="Hauser F."/>
            <person name="Cazzamali G."/>
            <person name="Williamson M."/>
            <person name="Park Y."/>
            <person name="Li B."/>
            <person name="Tanaka Y."/>
            <person name="Predel R."/>
            <person name="Neupert S."/>
            <person name="Schachtner J."/>
            <person name="Verleyen P."/>
            <person name="Raible F."/>
            <person name="Bork P."/>
            <person name="Friedrich M."/>
            <person name="Walden K.K."/>
            <person name="Robertson H.M."/>
            <person name="Angeli S."/>
            <person name="Foret S."/>
            <person name="Bucher G."/>
            <person name="Schuetz S."/>
            <person name="Maleszka R."/>
            <person name="Wimmer E.A."/>
            <person name="Beeman R.W."/>
            <person name="Lorenzen M."/>
            <person name="Tomoyasu Y."/>
            <person name="Miller S.C."/>
            <person name="Grossmann D."/>
            <person name="Bucher G."/>
        </authorList>
    </citation>
    <scope>NUCLEOTIDE SEQUENCE [LARGE SCALE GENOMIC DNA]</scope>
    <source>
        <strain evidence="9 10">Georgia GA2</strain>
    </source>
</reference>
<dbReference type="AlphaFoldDB" id="A0A139WMM8"/>
<dbReference type="PROSITE" id="PS51888">
    <property type="entry name" value="CLIP"/>
    <property type="match status" value="1"/>
</dbReference>
<dbReference type="Gene3D" id="2.40.10.10">
    <property type="entry name" value="Trypsin-like serine proteases"/>
    <property type="match status" value="1"/>
</dbReference>
<gene>
    <name evidence="9" type="primary">AUGUSTUS-3.0.2_32066</name>
    <name evidence="9" type="ORF">TcasGA2_TC032066</name>
</gene>
<feature type="domain" description="Clip" evidence="8">
    <location>
        <begin position="28"/>
        <end position="74"/>
    </location>
</feature>
<reference evidence="9 10" key="2">
    <citation type="journal article" date="2010" name="Nucleic Acids Res.">
        <title>BeetleBase in 2010: revisions to provide comprehensive genomic information for Tribolium castaneum.</title>
        <authorList>
            <person name="Kim H.S."/>
            <person name="Murphy T."/>
            <person name="Xia J."/>
            <person name="Caragea D."/>
            <person name="Park Y."/>
            <person name="Beeman R.W."/>
            <person name="Lorenzen M.D."/>
            <person name="Butcher S."/>
            <person name="Manak J.R."/>
            <person name="Brown S.J."/>
        </authorList>
    </citation>
    <scope>GENOME REANNOTATION</scope>
    <source>
        <strain evidence="9 10">Georgia GA2</strain>
    </source>
</reference>
<dbReference type="SUPFAM" id="SSF50494">
    <property type="entry name" value="Trypsin-like serine proteases"/>
    <property type="match status" value="1"/>
</dbReference>
<dbReference type="InterPro" id="IPR009003">
    <property type="entry name" value="Peptidase_S1_PA"/>
</dbReference>
<evidence type="ECO:0000256" key="6">
    <source>
        <dbReference type="SAM" id="SignalP"/>
    </source>
</evidence>
<evidence type="ECO:0008006" key="11">
    <source>
        <dbReference type="Google" id="ProtNLM"/>
    </source>
</evidence>
<dbReference type="SUPFAM" id="SSF52540">
    <property type="entry name" value="P-loop containing nucleoside triphosphate hydrolases"/>
    <property type="match status" value="1"/>
</dbReference>
<evidence type="ECO:0000259" key="7">
    <source>
        <dbReference type="PROSITE" id="PS50240"/>
    </source>
</evidence>
<dbReference type="PRINTS" id="PR00722">
    <property type="entry name" value="CHYMOTRYPSIN"/>
</dbReference>